<keyword evidence="1 2" id="KW-0443">Lipid metabolism</keyword>
<feature type="short sequence motif" description="GXSXG" evidence="2">
    <location>
        <begin position="42"/>
        <end position="46"/>
    </location>
</feature>
<feature type="active site" description="Proton acceptor" evidence="2">
    <location>
        <position position="190"/>
    </location>
</feature>
<dbReference type="RefSeq" id="WP_075975694.1">
    <property type="nucleotide sequence ID" value="NZ_MKQR01000016.1"/>
</dbReference>
<protein>
    <recommendedName>
        <fullName evidence="3">PNPLA domain-containing protein</fullName>
    </recommendedName>
</protein>
<dbReference type="InterPro" id="IPR002641">
    <property type="entry name" value="PNPLA_dom"/>
</dbReference>
<evidence type="ECO:0000313" key="4">
    <source>
        <dbReference type="EMBL" id="OLR92551.1"/>
    </source>
</evidence>
<name>A0A1Q9LKH4_9PSEU</name>
<gene>
    <name evidence="4" type="ORF">BJP25_21050</name>
</gene>
<dbReference type="EMBL" id="MKQR01000016">
    <property type="protein sequence ID" value="OLR92551.1"/>
    <property type="molecule type" value="Genomic_DNA"/>
</dbReference>
<comment type="caution">
    <text evidence="4">The sequence shown here is derived from an EMBL/GenBank/DDBJ whole genome shotgun (WGS) entry which is preliminary data.</text>
</comment>
<keyword evidence="2" id="KW-0442">Lipid degradation</keyword>
<dbReference type="GO" id="GO:0016787">
    <property type="term" value="F:hydrolase activity"/>
    <property type="evidence" value="ECO:0007669"/>
    <property type="project" value="UniProtKB-UniRule"/>
</dbReference>
<keyword evidence="5" id="KW-1185">Reference proteome</keyword>
<dbReference type="SUPFAM" id="SSF52151">
    <property type="entry name" value="FabD/lysophospholipase-like"/>
    <property type="match status" value="1"/>
</dbReference>
<dbReference type="Proteomes" id="UP000186040">
    <property type="component" value="Unassembled WGS sequence"/>
</dbReference>
<dbReference type="PROSITE" id="PS51635">
    <property type="entry name" value="PNPLA"/>
    <property type="match status" value="1"/>
</dbReference>
<sequence length="295" mass="30677">MTRRGLVLGCGGTLGLTWSVAALHSLRRELGWDPVSAEVVVGTSGGAELAAILAAGFDLDEVLAARLGSAGAPELLLEHFAAGPGGVPPLPRPGFAAPGLLRARLRGRVDGTAAAAGLLPLGSGDNSWLLRLGAALAPSVQHPNLMLIAADRRTGKRVPLREPLGPALAASWAIPGWFPPVVVGGREYVDGGTVSPTSADLLAPFGLDEVVVVAPMTSSGPVPARGLDRVERLLRGPMTRRLDAEERVLRRTGARVLRVEPTAEALAVMGPNFMDRRRVPAVAEVALRTTAREDA</sequence>
<accession>A0A1Q9LKH4</accession>
<dbReference type="InterPro" id="IPR016035">
    <property type="entry name" value="Acyl_Trfase/lysoPLipase"/>
</dbReference>
<feature type="active site" description="Nucleophile" evidence="2">
    <location>
        <position position="44"/>
    </location>
</feature>
<feature type="short sequence motif" description="DGA/G" evidence="2">
    <location>
        <begin position="190"/>
        <end position="192"/>
    </location>
</feature>
<evidence type="ECO:0000259" key="3">
    <source>
        <dbReference type="PROSITE" id="PS51635"/>
    </source>
</evidence>
<reference evidence="4 5" key="1">
    <citation type="submission" date="2016-10" db="EMBL/GenBank/DDBJ databases">
        <title>The Draft Genome Sequence of Actinokineospora bangkokensis 44EHWT reveals the biosynthetic pathway of antifungal compounds Thailandins with unusual extender unit butylmalonyl-CoA.</title>
        <authorList>
            <person name="Greule A."/>
            <person name="Intra B."/>
            <person name="Flemming S."/>
            <person name="Rommel M.G."/>
            <person name="Panbangred W."/>
            <person name="Bechthold A."/>
        </authorList>
    </citation>
    <scope>NUCLEOTIDE SEQUENCE [LARGE SCALE GENOMIC DNA]</scope>
    <source>
        <strain evidence="4 5">44EHW</strain>
    </source>
</reference>
<proteinExistence type="predicted"/>
<dbReference type="Pfam" id="PF01734">
    <property type="entry name" value="Patatin"/>
    <property type="match status" value="1"/>
</dbReference>
<feature type="domain" description="PNPLA" evidence="3">
    <location>
        <begin position="6"/>
        <end position="203"/>
    </location>
</feature>
<keyword evidence="2" id="KW-0378">Hydrolase</keyword>
<dbReference type="OrthoDB" id="2339873at2"/>
<evidence type="ECO:0000256" key="2">
    <source>
        <dbReference type="PROSITE-ProRule" id="PRU01161"/>
    </source>
</evidence>
<evidence type="ECO:0000313" key="5">
    <source>
        <dbReference type="Proteomes" id="UP000186040"/>
    </source>
</evidence>
<dbReference type="STRING" id="1193682.BJP25_21050"/>
<organism evidence="4 5">
    <name type="scientific">Actinokineospora bangkokensis</name>
    <dbReference type="NCBI Taxonomy" id="1193682"/>
    <lineage>
        <taxon>Bacteria</taxon>
        <taxon>Bacillati</taxon>
        <taxon>Actinomycetota</taxon>
        <taxon>Actinomycetes</taxon>
        <taxon>Pseudonocardiales</taxon>
        <taxon>Pseudonocardiaceae</taxon>
        <taxon>Actinokineospora</taxon>
    </lineage>
</organism>
<evidence type="ECO:0000256" key="1">
    <source>
        <dbReference type="ARBA" id="ARBA00023098"/>
    </source>
</evidence>
<dbReference type="AlphaFoldDB" id="A0A1Q9LKH4"/>
<dbReference type="Gene3D" id="3.40.1090.10">
    <property type="entry name" value="Cytosolic phospholipase A2 catalytic domain"/>
    <property type="match status" value="2"/>
</dbReference>
<dbReference type="GO" id="GO:0016042">
    <property type="term" value="P:lipid catabolic process"/>
    <property type="evidence" value="ECO:0007669"/>
    <property type="project" value="UniProtKB-UniRule"/>
</dbReference>
<comment type="caution">
    <text evidence="2">Lacks conserved residue(s) required for the propagation of feature annotation.</text>
</comment>